<evidence type="ECO:0000313" key="2">
    <source>
        <dbReference type="Proteomes" id="UP000187203"/>
    </source>
</evidence>
<reference evidence="2" key="1">
    <citation type="submission" date="2013-09" db="EMBL/GenBank/DDBJ databases">
        <title>Corchorus olitorius genome sequencing.</title>
        <authorList>
            <person name="Alam M."/>
            <person name="Haque M.S."/>
            <person name="Islam M.S."/>
            <person name="Emdad E.M."/>
            <person name="Islam M.M."/>
            <person name="Ahmed B."/>
            <person name="Halim A."/>
            <person name="Hossen Q.M.M."/>
            <person name="Hossain M.Z."/>
            <person name="Ahmed R."/>
            <person name="Khan M.M."/>
            <person name="Islam R."/>
            <person name="Rashid M.M."/>
            <person name="Khan S.A."/>
            <person name="Rahman M.S."/>
            <person name="Alam M."/>
            <person name="Yahiya A.S."/>
            <person name="Khan M.S."/>
            <person name="Azam M.S."/>
            <person name="Haque T."/>
            <person name="Lashkar M.Z.H."/>
            <person name="Akhand A.I."/>
            <person name="Morshed G."/>
            <person name="Roy S."/>
            <person name="Uddin K.S."/>
            <person name="Rabeya T."/>
            <person name="Hossain A.S."/>
            <person name="Chowdhury A."/>
            <person name="Snigdha A.R."/>
            <person name="Mortoza M.S."/>
            <person name="Matin S.A."/>
            <person name="Hoque S.M.E."/>
            <person name="Islam M.K."/>
            <person name="Roy D.K."/>
            <person name="Haider R."/>
            <person name="Moosa M.M."/>
            <person name="Elias S.M."/>
            <person name="Hasan A.M."/>
            <person name="Jahan S."/>
            <person name="Shafiuddin M."/>
            <person name="Mahmood N."/>
            <person name="Shommy N.S."/>
        </authorList>
    </citation>
    <scope>NUCLEOTIDE SEQUENCE [LARGE SCALE GENOMIC DNA]</scope>
    <source>
        <strain evidence="2">cv. O-4</strain>
    </source>
</reference>
<proteinExistence type="predicted"/>
<dbReference type="AlphaFoldDB" id="A0A1R3IE94"/>
<name>A0A1R3IE94_9ROSI</name>
<dbReference type="Proteomes" id="UP000187203">
    <property type="component" value="Unassembled WGS sequence"/>
</dbReference>
<organism evidence="1 2">
    <name type="scientific">Corchorus olitorius</name>
    <dbReference type="NCBI Taxonomy" id="93759"/>
    <lineage>
        <taxon>Eukaryota</taxon>
        <taxon>Viridiplantae</taxon>
        <taxon>Streptophyta</taxon>
        <taxon>Embryophyta</taxon>
        <taxon>Tracheophyta</taxon>
        <taxon>Spermatophyta</taxon>
        <taxon>Magnoliopsida</taxon>
        <taxon>eudicotyledons</taxon>
        <taxon>Gunneridae</taxon>
        <taxon>Pentapetalae</taxon>
        <taxon>rosids</taxon>
        <taxon>malvids</taxon>
        <taxon>Malvales</taxon>
        <taxon>Malvaceae</taxon>
        <taxon>Grewioideae</taxon>
        <taxon>Apeibeae</taxon>
        <taxon>Corchorus</taxon>
    </lineage>
</organism>
<comment type="caution">
    <text evidence="1">The sequence shown here is derived from an EMBL/GenBank/DDBJ whole genome shotgun (WGS) entry which is preliminary data.</text>
</comment>
<keyword evidence="2" id="KW-1185">Reference proteome</keyword>
<accession>A0A1R3IE94</accession>
<sequence>MAKMLKVLHYERRVPKCYRCYIISVGGKELLKCQRLTSMSVGGQNWPKC</sequence>
<protein>
    <submittedName>
        <fullName evidence="1">Uncharacterized protein</fullName>
    </submittedName>
</protein>
<dbReference type="EMBL" id="AWUE01018366">
    <property type="protein sequence ID" value="OMO80903.1"/>
    <property type="molecule type" value="Genomic_DNA"/>
</dbReference>
<gene>
    <name evidence="1" type="ORF">COLO4_23870</name>
</gene>
<evidence type="ECO:0000313" key="1">
    <source>
        <dbReference type="EMBL" id="OMO80903.1"/>
    </source>
</evidence>